<keyword evidence="10 12" id="KW-0413">Isomerase</keyword>
<dbReference type="FunFam" id="3.20.20.70:FF:000009">
    <property type="entry name" value="1-(5-phosphoribosyl)-5-[(5-phosphoribosylamino)methylideneamino] imidazole-4-carboxamide isomerase"/>
    <property type="match status" value="1"/>
</dbReference>
<dbReference type="OrthoDB" id="9807749at2"/>
<keyword evidence="9 12" id="KW-0368">Histidine biosynthesis</keyword>
<dbReference type="InterPro" id="IPR006062">
    <property type="entry name" value="His_biosynth"/>
</dbReference>
<evidence type="ECO:0000256" key="5">
    <source>
        <dbReference type="ARBA" id="ARBA00012550"/>
    </source>
</evidence>
<comment type="pathway">
    <text evidence="3 12 14">Amino-acid biosynthesis; L-histidine biosynthesis; L-histidine from 5-phospho-alpha-D-ribose 1-diphosphate: step 4/9.</text>
</comment>
<dbReference type="EC" id="5.3.1.16" evidence="5 12"/>
<dbReference type="SUPFAM" id="SSF51366">
    <property type="entry name" value="Ribulose-phoshate binding barrel"/>
    <property type="match status" value="1"/>
</dbReference>
<evidence type="ECO:0000256" key="13">
    <source>
        <dbReference type="RuleBase" id="RU003657"/>
    </source>
</evidence>
<dbReference type="UniPathway" id="UPA00031">
    <property type="reaction ID" value="UER00009"/>
</dbReference>
<dbReference type="GO" id="GO:0003949">
    <property type="term" value="F:1-(5-phosphoribosyl)-5-[(5-phosphoribosylamino)methylideneamino]imidazole-4-carboxamide isomerase activity"/>
    <property type="evidence" value="ECO:0007669"/>
    <property type="project" value="UniProtKB-UniRule"/>
</dbReference>
<evidence type="ECO:0000256" key="3">
    <source>
        <dbReference type="ARBA" id="ARBA00005133"/>
    </source>
</evidence>
<comment type="similarity">
    <text evidence="4 12 13">Belongs to the HisA/HisF family.</text>
</comment>
<dbReference type="CDD" id="cd04732">
    <property type="entry name" value="HisA"/>
    <property type="match status" value="1"/>
</dbReference>
<protein>
    <recommendedName>
        <fullName evidence="6 12">1-(5-phosphoribosyl)-5-[(5-phosphoribosylamino)methylideneamino] imidazole-4-carboxamide isomerase</fullName>
        <ecNumber evidence="5 12">5.3.1.16</ecNumber>
    </recommendedName>
    <alternativeName>
        <fullName evidence="11 12">Phosphoribosylformimino-5-aminoimidazole carboxamide ribotide isomerase</fullName>
    </alternativeName>
</protein>
<sequence>MSFTIYPAIDMRGGKCVRLIQGDYNQETVYGDSPSDMAKQFASDGAAWIHMVDLDGAKAGEKINHPFVVQAAKNLTSSIQIGGGIRSEADIAFYLENGVDRVILGSVAVTDRDFVKNMLKKYGSKLAIGIDAKEGYVATHGWLSTSSLTAVELGKELAEAGAETFICTDISKDGMLSGPNIDSLLQIAEATGKEIIASGGVSSLGDLQSLKKLADKGIKGAIVGKALYEQRFTLRQALEEVSS</sequence>
<evidence type="ECO:0000256" key="2">
    <source>
        <dbReference type="ARBA" id="ARBA00004496"/>
    </source>
</evidence>
<dbReference type="PANTHER" id="PTHR43090">
    <property type="entry name" value="1-(5-PHOSPHORIBOSYL)-5-[(5-PHOSPHORIBOSYLAMINO)METHYLIDENEAMINO] IMIDAZOLE-4-CARBOXAMIDE ISOMERASE"/>
    <property type="match status" value="1"/>
</dbReference>
<dbReference type="Gene3D" id="3.20.20.70">
    <property type="entry name" value="Aldolase class I"/>
    <property type="match status" value="1"/>
</dbReference>
<evidence type="ECO:0000256" key="14">
    <source>
        <dbReference type="RuleBase" id="RU003658"/>
    </source>
</evidence>
<dbReference type="InterPro" id="IPR013785">
    <property type="entry name" value="Aldolase_TIM"/>
</dbReference>
<evidence type="ECO:0000256" key="10">
    <source>
        <dbReference type="ARBA" id="ARBA00023235"/>
    </source>
</evidence>
<dbReference type="InterPro" id="IPR023016">
    <property type="entry name" value="HisA/PriA"/>
</dbReference>
<dbReference type="HAMAP" id="MF_01014">
    <property type="entry name" value="HisA"/>
    <property type="match status" value="1"/>
</dbReference>
<feature type="active site" description="Proton acceptor" evidence="12">
    <location>
        <position position="10"/>
    </location>
</feature>
<dbReference type="NCBIfam" id="TIGR00007">
    <property type="entry name" value="1-(5-phosphoribosyl)-5-[(5-phosphoribosylamino)methylideneamino]imidazole-4-carboxamide isomerase"/>
    <property type="match status" value="1"/>
</dbReference>
<dbReference type="RefSeq" id="WP_097159295.1">
    <property type="nucleotide sequence ID" value="NZ_JBEPMQ010000005.1"/>
</dbReference>
<comment type="catalytic activity">
    <reaction evidence="1 12 14">
        <text>1-(5-phospho-beta-D-ribosyl)-5-[(5-phospho-beta-D-ribosylamino)methylideneamino]imidazole-4-carboxamide = 5-[(5-phospho-1-deoxy-D-ribulos-1-ylimino)methylamino]-1-(5-phospho-beta-D-ribosyl)imidazole-4-carboxamide</text>
        <dbReference type="Rhea" id="RHEA:15469"/>
        <dbReference type="ChEBI" id="CHEBI:58435"/>
        <dbReference type="ChEBI" id="CHEBI:58525"/>
        <dbReference type="EC" id="5.3.1.16"/>
    </reaction>
</comment>
<proteinExistence type="inferred from homology"/>
<dbReference type="GO" id="GO:0005737">
    <property type="term" value="C:cytoplasm"/>
    <property type="evidence" value="ECO:0007669"/>
    <property type="project" value="UniProtKB-SubCell"/>
</dbReference>
<reference evidence="15 16" key="1">
    <citation type="submission" date="2017-08" db="EMBL/GenBank/DDBJ databases">
        <authorList>
            <person name="de Groot N.N."/>
        </authorList>
    </citation>
    <scope>NUCLEOTIDE SEQUENCE [LARGE SCALE GENOMIC DNA]</scope>
    <source>
        <strain evidence="15 16">JC228</strain>
    </source>
</reference>
<dbReference type="PANTHER" id="PTHR43090:SF2">
    <property type="entry name" value="1-(5-PHOSPHORIBOSYL)-5-[(5-PHOSPHORIBOSYLAMINO)METHYLIDENEAMINO] IMIDAZOLE-4-CARBOXAMIDE ISOMERASE"/>
    <property type="match status" value="1"/>
</dbReference>
<name>A0A285CYH3_9BACI</name>
<organism evidence="15 16">
    <name type="scientific">Bacillus oleivorans</name>
    <dbReference type="NCBI Taxonomy" id="1448271"/>
    <lineage>
        <taxon>Bacteria</taxon>
        <taxon>Bacillati</taxon>
        <taxon>Bacillota</taxon>
        <taxon>Bacilli</taxon>
        <taxon>Bacillales</taxon>
        <taxon>Bacillaceae</taxon>
        <taxon>Bacillus</taxon>
    </lineage>
</organism>
<dbReference type="Pfam" id="PF00977">
    <property type="entry name" value="His_biosynth"/>
    <property type="match status" value="1"/>
</dbReference>
<dbReference type="AlphaFoldDB" id="A0A285CYH3"/>
<dbReference type="InterPro" id="IPR044524">
    <property type="entry name" value="Isoase_HisA-like"/>
</dbReference>
<evidence type="ECO:0000256" key="6">
    <source>
        <dbReference type="ARBA" id="ARBA00018464"/>
    </source>
</evidence>
<keyword evidence="16" id="KW-1185">Reference proteome</keyword>
<keyword evidence="7 12" id="KW-0963">Cytoplasm</keyword>
<dbReference type="InterPro" id="IPR006063">
    <property type="entry name" value="HisA_bact_arch"/>
</dbReference>
<dbReference type="InterPro" id="IPR011060">
    <property type="entry name" value="RibuloseP-bd_barrel"/>
</dbReference>
<keyword evidence="8 12" id="KW-0028">Amino-acid biosynthesis</keyword>
<dbReference type="GO" id="GO:0000162">
    <property type="term" value="P:L-tryptophan biosynthetic process"/>
    <property type="evidence" value="ECO:0007669"/>
    <property type="project" value="TreeGrafter"/>
</dbReference>
<evidence type="ECO:0000313" key="16">
    <source>
        <dbReference type="Proteomes" id="UP000219546"/>
    </source>
</evidence>
<evidence type="ECO:0000256" key="9">
    <source>
        <dbReference type="ARBA" id="ARBA00023102"/>
    </source>
</evidence>
<comment type="subcellular location">
    <subcellularLocation>
        <location evidence="2 12 14">Cytoplasm</location>
    </subcellularLocation>
</comment>
<evidence type="ECO:0000256" key="1">
    <source>
        <dbReference type="ARBA" id="ARBA00000901"/>
    </source>
</evidence>
<evidence type="ECO:0000256" key="7">
    <source>
        <dbReference type="ARBA" id="ARBA00022490"/>
    </source>
</evidence>
<dbReference type="EMBL" id="OAOP01000006">
    <property type="protein sequence ID" value="SNX72601.1"/>
    <property type="molecule type" value="Genomic_DNA"/>
</dbReference>
<dbReference type="Proteomes" id="UP000219546">
    <property type="component" value="Unassembled WGS sequence"/>
</dbReference>
<evidence type="ECO:0000256" key="8">
    <source>
        <dbReference type="ARBA" id="ARBA00022605"/>
    </source>
</evidence>
<gene>
    <name evidence="12" type="primary">hisA</name>
    <name evidence="15" type="ORF">SAMN05877753_106134</name>
</gene>
<evidence type="ECO:0000256" key="12">
    <source>
        <dbReference type="HAMAP-Rule" id="MF_01014"/>
    </source>
</evidence>
<evidence type="ECO:0000256" key="4">
    <source>
        <dbReference type="ARBA" id="ARBA00009667"/>
    </source>
</evidence>
<accession>A0A285CYH3</accession>
<dbReference type="GO" id="GO:0000105">
    <property type="term" value="P:L-histidine biosynthetic process"/>
    <property type="evidence" value="ECO:0007669"/>
    <property type="project" value="UniProtKB-UniRule"/>
</dbReference>
<feature type="active site" description="Proton donor" evidence="12">
    <location>
        <position position="131"/>
    </location>
</feature>
<evidence type="ECO:0000313" key="15">
    <source>
        <dbReference type="EMBL" id="SNX72601.1"/>
    </source>
</evidence>
<evidence type="ECO:0000256" key="11">
    <source>
        <dbReference type="ARBA" id="ARBA00030547"/>
    </source>
</evidence>